<evidence type="ECO:0000256" key="5">
    <source>
        <dbReference type="ARBA" id="ARBA00022679"/>
    </source>
</evidence>
<evidence type="ECO:0000256" key="4">
    <source>
        <dbReference type="ARBA" id="ARBA00022603"/>
    </source>
</evidence>
<evidence type="ECO:0000256" key="9">
    <source>
        <dbReference type="HAMAP-Rule" id="MF_00772"/>
    </source>
</evidence>
<dbReference type="PANTHER" id="PTHR10815:SF13">
    <property type="entry name" value="METHYLATED-DNA--PROTEIN-CYSTEINE METHYLTRANSFERASE"/>
    <property type="match status" value="1"/>
</dbReference>
<dbReference type="Pfam" id="PF02870">
    <property type="entry name" value="Methyltransf_1N"/>
    <property type="match status" value="1"/>
</dbReference>
<dbReference type="Gene3D" id="3.30.160.70">
    <property type="entry name" value="Methylated DNA-protein cysteine methyltransferase domain"/>
    <property type="match status" value="1"/>
</dbReference>
<dbReference type="EMBL" id="FWFR01000001">
    <property type="protein sequence ID" value="SLN20550.1"/>
    <property type="molecule type" value="Genomic_DNA"/>
</dbReference>
<comment type="catalytic activity">
    <reaction evidence="8 9">
        <text>a 6-O-methyl-2'-deoxyguanosine in DNA + L-cysteinyl-[protein] = S-methyl-L-cysteinyl-[protein] + a 2'-deoxyguanosine in DNA</text>
        <dbReference type="Rhea" id="RHEA:24000"/>
        <dbReference type="Rhea" id="RHEA-COMP:10131"/>
        <dbReference type="Rhea" id="RHEA-COMP:10132"/>
        <dbReference type="Rhea" id="RHEA-COMP:11367"/>
        <dbReference type="Rhea" id="RHEA-COMP:11368"/>
        <dbReference type="ChEBI" id="CHEBI:29950"/>
        <dbReference type="ChEBI" id="CHEBI:82612"/>
        <dbReference type="ChEBI" id="CHEBI:85445"/>
        <dbReference type="ChEBI" id="CHEBI:85448"/>
        <dbReference type="EC" id="2.1.1.63"/>
    </reaction>
</comment>
<dbReference type="InterPro" id="IPR023546">
    <property type="entry name" value="MGMT"/>
</dbReference>
<organism evidence="12 13">
    <name type="scientific">Oceanibacterium hippocampi</name>
    <dbReference type="NCBI Taxonomy" id="745714"/>
    <lineage>
        <taxon>Bacteria</taxon>
        <taxon>Pseudomonadati</taxon>
        <taxon>Pseudomonadota</taxon>
        <taxon>Alphaproteobacteria</taxon>
        <taxon>Sneathiellales</taxon>
        <taxon>Sneathiellaceae</taxon>
        <taxon>Oceanibacterium</taxon>
    </lineage>
</organism>
<dbReference type="InterPro" id="IPR001497">
    <property type="entry name" value="MethylDNA_cys_MeTrfase_AS"/>
</dbReference>
<dbReference type="Pfam" id="PF01035">
    <property type="entry name" value="DNA_binding_1"/>
    <property type="match status" value="1"/>
</dbReference>
<dbReference type="AlphaFoldDB" id="A0A1Y5RM44"/>
<gene>
    <name evidence="12" type="primary">ogt</name>
    <name evidence="12" type="ORF">OCH7691_00507</name>
</gene>
<dbReference type="InParanoid" id="A0A1Y5RM44"/>
<evidence type="ECO:0000259" key="11">
    <source>
        <dbReference type="Pfam" id="PF02870"/>
    </source>
</evidence>
<sequence>MGENHAVRQRTVMSPLGPLTITEEDAHIVALDWGSGPPECQADTPLLTRAAAQINAYFDNVIKNFSLPLKPAGTAFQRAVWAAMLEIPPGRTETYGSLAARIDGIARAVGTACGANPIPIIIPCHRVVAAKHLGGYSGDGGLDTKRYLLTLEGCADFSDQPTLI</sequence>
<comment type="function">
    <text evidence="9">Involved in the cellular defense against the biological effects of O6-methylguanine (O6-MeG) and O4-methylthymine (O4-MeT) in DNA. Repairs the methylated nucleobase in DNA by stoichiometrically transferring the methyl group to a cysteine residue in the enzyme. This is a suicide reaction: the enzyme is irreversibly inactivated.</text>
</comment>
<comment type="miscellaneous">
    <text evidence="9">This enzyme catalyzes only one turnover and therefore is not strictly catalytic. According to one definition, an enzyme is a biocatalyst that acts repeatedly and over many reaction cycles.</text>
</comment>
<dbReference type="InterPro" id="IPR014048">
    <property type="entry name" value="MethylDNA_cys_MeTrfase_DNA-bd"/>
</dbReference>
<dbReference type="InterPro" id="IPR008332">
    <property type="entry name" value="MethylG_MeTrfase_N"/>
</dbReference>
<proteinExistence type="inferred from homology"/>
<keyword evidence="13" id="KW-1185">Reference proteome</keyword>
<evidence type="ECO:0000256" key="1">
    <source>
        <dbReference type="ARBA" id="ARBA00001286"/>
    </source>
</evidence>
<dbReference type="Gene3D" id="1.10.10.10">
    <property type="entry name" value="Winged helix-like DNA-binding domain superfamily/Winged helix DNA-binding domain"/>
    <property type="match status" value="1"/>
</dbReference>
<dbReference type="FunCoup" id="A0A1Y5RM44">
    <property type="interactions" value="113"/>
</dbReference>
<evidence type="ECO:0000256" key="8">
    <source>
        <dbReference type="ARBA" id="ARBA00049348"/>
    </source>
</evidence>
<dbReference type="GO" id="GO:0003908">
    <property type="term" value="F:methylated-DNA-[protein]-cysteine S-methyltransferase activity"/>
    <property type="evidence" value="ECO:0007669"/>
    <property type="project" value="UniProtKB-UniRule"/>
</dbReference>
<comment type="similarity">
    <text evidence="2 9">Belongs to the MGMT family.</text>
</comment>
<dbReference type="InterPro" id="IPR036217">
    <property type="entry name" value="MethylDNA_cys_MeTrfase_DNAb"/>
</dbReference>
<name>A0A1Y5RM44_9PROT</name>
<dbReference type="PANTHER" id="PTHR10815">
    <property type="entry name" value="METHYLATED-DNA--PROTEIN-CYSTEINE METHYLTRANSFERASE"/>
    <property type="match status" value="1"/>
</dbReference>
<dbReference type="NCBIfam" id="TIGR00589">
    <property type="entry name" value="ogt"/>
    <property type="match status" value="1"/>
</dbReference>
<evidence type="ECO:0000256" key="2">
    <source>
        <dbReference type="ARBA" id="ARBA00008711"/>
    </source>
</evidence>
<keyword evidence="6 9" id="KW-0227">DNA damage</keyword>
<dbReference type="SUPFAM" id="SSF53155">
    <property type="entry name" value="Methylated DNA-protein cysteine methyltransferase domain"/>
    <property type="match status" value="1"/>
</dbReference>
<reference evidence="12 13" key="1">
    <citation type="submission" date="2017-03" db="EMBL/GenBank/DDBJ databases">
        <authorList>
            <person name="Afonso C.L."/>
            <person name="Miller P.J."/>
            <person name="Scott M.A."/>
            <person name="Spackman E."/>
            <person name="Goraichik I."/>
            <person name="Dimitrov K.M."/>
            <person name="Suarez D.L."/>
            <person name="Swayne D.E."/>
        </authorList>
    </citation>
    <scope>NUCLEOTIDE SEQUENCE [LARGE SCALE GENOMIC DNA]</scope>
    <source>
        <strain evidence="12 13">CECT 7691</strain>
    </source>
</reference>
<comment type="catalytic activity">
    <reaction evidence="1 9">
        <text>a 4-O-methyl-thymidine in DNA + L-cysteinyl-[protein] = a thymidine in DNA + S-methyl-L-cysteinyl-[protein]</text>
        <dbReference type="Rhea" id="RHEA:53428"/>
        <dbReference type="Rhea" id="RHEA-COMP:10131"/>
        <dbReference type="Rhea" id="RHEA-COMP:10132"/>
        <dbReference type="Rhea" id="RHEA-COMP:13555"/>
        <dbReference type="Rhea" id="RHEA-COMP:13556"/>
        <dbReference type="ChEBI" id="CHEBI:29950"/>
        <dbReference type="ChEBI" id="CHEBI:82612"/>
        <dbReference type="ChEBI" id="CHEBI:137386"/>
        <dbReference type="ChEBI" id="CHEBI:137387"/>
        <dbReference type="EC" id="2.1.1.63"/>
    </reaction>
</comment>
<keyword evidence="7 9" id="KW-0234">DNA repair</keyword>
<dbReference type="InterPro" id="IPR036388">
    <property type="entry name" value="WH-like_DNA-bd_sf"/>
</dbReference>
<dbReference type="PROSITE" id="PS00374">
    <property type="entry name" value="MGMT"/>
    <property type="match status" value="1"/>
</dbReference>
<dbReference type="InterPro" id="IPR036631">
    <property type="entry name" value="MGMT_N_sf"/>
</dbReference>
<protein>
    <recommendedName>
        <fullName evidence="9">Methylated-DNA--protein-cysteine methyltransferase</fullName>
        <ecNumber evidence="9">2.1.1.63</ecNumber>
    </recommendedName>
    <alternativeName>
        <fullName evidence="9">6-O-methylguanine-DNA methyltransferase</fullName>
        <shortName evidence="9">MGMT</shortName>
    </alternativeName>
    <alternativeName>
        <fullName evidence="9">O-6-methylguanine-DNA-alkyltransferase</fullName>
    </alternativeName>
</protein>
<keyword evidence="4 9" id="KW-0489">Methyltransferase</keyword>
<dbReference type="HAMAP" id="MF_00772">
    <property type="entry name" value="OGT"/>
    <property type="match status" value="1"/>
</dbReference>
<dbReference type="GO" id="GO:0032259">
    <property type="term" value="P:methylation"/>
    <property type="evidence" value="ECO:0007669"/>
    <property type="project" value="UniProtKB-KW"/>
</dbReference>
<dbReference type="CDD" id="cd06445">
    <property type="entry name" value="ATase"/>
    <property type="match status" value="1"/>
</dbReference>
<evidence type="ECO:0000313" key="12">
    <source>
        <dbReference type="EMBL" id="SLN20550.1"/>
    </source>
</evidence>
<evidence type="ECO:0000259" key="10">
    <source>
        <dbReference type="Pfam" id="PF01035"/>
    </source>
</evidence>
<evidence type="ECO:0000256" key="3">
    <source>
        <dbReference type="ARBA" id="ARBA00022490"/>
    </source>
</evidence>
<dbReference type="EC" id="2.1.1.63" evidence="9"/>
<dbReference type="FunFam" id="1.10.10.10:FF:000214">
    <property type="entry name" value="Methylated-DNA--protein-cysteine methyltransferase"/>
    <property type="match status" value="1"/>
</dbReference>
<dbReference type="RefSeq" id="WP_085881842.1">
    <property type="nucleotide sequence ID" value="NZ_FWFR01000001.1"/>
</dbReference>
<feature type="active site" description="Nucleophile; methyl group acceptor" evidence="9">
    <location>
        <position position="124"/>
    </location>
</feature>
<evidence type="ECO:0000313" key="13">
    <source>
        <dbReference type="Proteomes" id="UP000193200"/>
    </source>
</evidence>
<dbReference type="GO" id="GO:0005737">
    <property type="term" value="C:cytoplasm"/>
    <property type="evidence" value="ECO:0007669"/>
    <property type="project" value="UniProtKB-SubCell"/>
</dbReference>
<dbReference type="Proteomes" id="UP000193200">
    <property type="component" value="Unassembled WGS sequence"/>
</dbReference>
<evidence type="ECO:0000256" key="6">
    <source>
        <dbReference type="ARBA" id="ARBA00022763"/>
    </source>
</evidence>
<dbReference type="GO" id="GO:0006307">
    <property type="term" value="P:DNA alkylation repair"/>
    <property type="evidence" value="ECO:0007669"/>
    <property type="project" value="UniProtKB-UniRule"/>
</dbReference>
<feature type="domain" description="Methylguanine DNA methyltransferase ribonuclease-like" evidence="11">
    <location>
        <begin position="8"/>
        <end position="71"/>
    </location>
</feature>
<dbReference type="SUPFAM" id="SSF46767">
    <property type="entry name" value="Methylated DNA-protein cysteine methyltransferase, C-terminal domain"/>
    <property type="match status" value="1"/>
</dbReference>
<accession>A0A1Y5RM44</accession>
<comment type="subcellular location">
    <subcellularLocation>
        <location evidence="9">Cytoplasm</location>
    </subcellularLocation>
</comment>
<keyword evidence="3 9" id="KW-0963">Cytoplasm</keyword>
<keyword evidence="5 9" id="KW-0808">Transferase</keyword>
<evidence type="ECO:0000256" key="7">
    <source>
        <dbReference type="ARBA" id="ARBA00023204"/>
    </source>
</evidence>
<feature type="domain" description="Methylated-DNA-[protein]-cysteine S-methyltransferase DNA binding" evidence="10">
    <location>
        <begin position="75"/>
        <end position="153"/>
    </location>
</feature>
<dbReference type="OrthoDB" id="9802228at2"/>